<dbReference type="OrthoDB" id="9792188at2"/>
<evidence type="ECO:0000256" key="6">
    <source>
        <dbReference type="SAM" id="Phobius"/>
    </source>
</evidence>
<sequence length="389" mass="43422">MKKTLYLYIFKEIPPPFLLGVATFTFVLLMGRLLRLAEMVVTKGVPLADVLRMVFYLLPSFLLVTIPMAFLLAILLAFGRLSGDSEITAMKASGVSLYGLLPPVFCFALIAYLAGAFITVYAVPWGNTSFKKLLVEVVEARASLGIKEKIFNDDFPGLVIYTDRYNQQKQTMSGILIQDERDPLEPSTIYARSGVINSDPATKSIRLRLDNGSIHRTQGKTGYRLVEFRNYDLNINLNQAAQTVNKNELDMSLAELRANLASGRFDAKMMRDMRLEYHRRFSLPFACLIFALVGMPLGIQNQRSGKAAGFTMSIGLLLAYYIVLSAGKALGERELLSPLLAVWAPNLLFVSLGIYLFKTTAAEERIPLYAFLTGIAGWLRSRLTKRGER</sequence>
<dbReference type="RefSeq" id="WP_011940538.1">
    <property type="nucleotide sequence ID" value="NC_009483.1"/>
</dbReference>
<dbReference type="InterPro" id="IPR005495">
    <property type="entry name" value="LptG/LptF_permease"/>
</dbReference>
<keyword evidence="8" id="KW-1185">Reference proteome</keyword>
<feature type="transmembrane region" description="Helical" evidence="6">
    <location>
        <begin position="98"/>
        <end position="123"/>
    </location>
</feature>
<evidence type="ECO:0000256" key="4">
    <source>
        <dbReference type="ARBA" id="ARBA00022989"/>
    </source>
</evidence>
<feature type="transmembrane region" description="Helical" evidence="6">
    <location>
        <begin position="281"/>
        <end position="299"/>
    </location>
</feature>
<dbReference type="GO" id="GO:0055085">
    <property type="term" value="P:transmembrane transport"/>
    <property type="evidence" value="ECO:0007669"/>
    <property type="project" value="InterPro"/>
</dbReference>
<evidence type="ECO:0000256" key="2">
    <source>
        <dbReference type="ARBA" id="ARBA00022475"/>
    </source>
</evidence>
<dbReference type="HOGENOM" id="CLU_028799_3_0_7"/>
<dbReference type="GO" id="GO:0043190">
    <property type="term" value="C:ATP-binding cassette (ABC) transporter complex"/>
    <property type="evidence" value="ECO:0007669"/>
    <property type="project" value="InterPro"/>
</dbReference>
<dbReference type="KEGG" id="gur:Gura_3734"/>
<dbReference type="PANTHER" id="PTHR33529:SF6">
    <property type="entry name" value="YJGP_YJGQ FAMILY PERMEASE"/>
    <property type="match status" value="1"/>
</dbReference>
<name>A5G7W9_GEOUR</name>
<keyword evidence="2" id="KW-1003">Cell membrane</keyword>
<evidence type="ECO:0000256" key="3">
    <source>
        <dbReference type="ARBA" id="ARBA00022692"/>
    </source>
</evidence>
<feature type="transmembrane region" description="Helical" evidence="6">
    <location>
        <begin position="335"/>
        <end position="354"/>
    </location>
</feature>
<gene>
    <name evidence="7" type="ordered locus">Gura_3734</name>
</gene>
<dbReference type="PANTHER" id="PTHR33529">
    <property type="entry name" value="SLR0882 PROTEIN-RELATED"/>
    <property type="match status" value="1"/>
</dbReference>
<feature type="transmembrane region" description="Helical" evidence="6">
    <location>
        <begin position="305"/>
        <end position="323"/>
    </location>
</feature>
<evidence type="ECO:0000256" key="1">
    <source>
        <dbReference type="ARBA" id="ARBA00004651"/>
    </source>
</evidence>
<feature type="transmembrane region" description="Helical" evidence="6">
    <location>
        <begin position="54"/>
        <end position="78"/>
    </location>
</feature>
<keyword evidence="4 6" id="KW-1133">Transmembrane helix</keyword>
<dbReference type="STRING" id="351605.Gura_3734"/>
<dbReference type="AlphaFoldDB" id="A5G7W9"/>
<dbReference type="EMBL" id="CP000698">
    <property type="protein sequence ID" value="ABQ27887.1"/>
    <property type="molecule type" value="Genomic_DNA"/>
</dbReference>
<accession>A5G7W9</accession>
<evidence type="ECO:0000313" key="8">
    <source>
        <dbReference type="Proteomes" id="UP000006695"/>
    </source>
</evidence>
<feature type="transmembrane region" description="Helical" evidence="6">
    <location>
        <begin position="16"/>
        <end position="34"/>
    </location>
</feature>
<evidence type="ECO:0000313" key="7">
    <source>
        <dbReference type="EMBL" id="ABQ27887.1"/>
    </source>
</evidence>
<evidence type="ECO:0000256" key="5">
    <source>
        <dbReference type="ARBA" id="ARBA00023136"/>
    </source>
</evidence>
<protein>
    <submittedName>
        <fullName evidence="7">Permease YjgP/YjgQ family protein</fullName>
    </submittedName>
</protein>
<dbReference type="Pfam" id="PF03739">
    <property type="entry name" value="LptF_LptG"/>
    <property type="match status" value="1"/>
</dbReference>
<dbReference type="Proteomes" id="UP000006695">
    <property type="component" value="Chromosome"/>
</dbReference>
<proteinExistence type="predicted"/>
<reference evidence="7 8" key="1">
    <citation type="submission" date="2007-05" db="EMBL/GenBank/DDBJ databases">
        <title>Complete sequence of Geobacter uraniireducens Rf4.</title>
        <authorList>
            <consortium name="US DOE Joint Genome Institute"/>
            <person name="Copeland A."/>
            <person name="Lucas S."/>
            <person name="Lapidus A."/>
            <person name="Barry K."/>
            <person name="Detter J.C."/>
            <person name="Glavina del Rio T."/>
            <person name="Hammon N."/>
            <person name="Israni S."/>
            <person name="Dalin E."/>
            <person name="Tice H."/>
            <person name="Pitluck S."/>
            <person name="Chertkov O."/>
            <person name="Brettin T."/>
            <person name="Bruce D."/>
            <person name="Han C."/>
            <person name="Schmutz J."/>
            <person name="Larimer F."/>
            <person name="Land M."/>
            <person name="Hauser L."/>
            <person name="Kyrpides N."/>
            <person name="Mikhailova N."/>
            <person name="Shelobolina E."/>
            <person name="Aklujkar M."/>
            <person name="Lovley D."/>
            <person name="Richardson P."/>
        </authorList>
    </citation>
    <scope>NUCLEOTIDE SEQUENCE [LARGE SCALE GENOMIC DNA]</scope>
    <source>
        <strain evidence="7 8">Rf4</strain>
    </source>
</reference>
<keyword evidence="3 6" id="KW-0812">Transmembrane</keyword>
<dbReference type="GO" id="GO:0015920">
    <property type="term" value="P:lipopolysaccharide transport"/>
    <property type="evidence" value="ECO:0007669"/>
    <property type="project" value="TreeGrafter"/>
</dbReference>
<dbReference type="InterPro" id="IPR030922">
    <property type="entry name" value="LptF"/>
</dbReference>
<organism evidence="7 8">
    <name type="scientific">Geotalea uraniireducens (strain Rf4)</name>
    <name type="common">Geobacter uraniireducens</name>
    <dbReference type="NCBI Taxonomy" id="351605"/>
    <lineage>
        <taxon>Bacteria</taxon>
        <taxon>Pseudomonadati</taxon>
        <taxon>Thermodesulfobacteriota</taxon>
        <taxon>Desulfuromonadia</taxon>
        <taxon>Geobacterales</taxon>
        <taxon>Geobacteraceae</taxon>
        <taxon>Geotalea</taxon>
    </lineage>
</organism>
<keyword evidence="5 6" id="KW-0472">Membrane</keyword>
<comment type="subcellular location">
    <subcellularLocation>
        <location evidence="1">Cell membrane</location>
        <topology evidence="1">Multi-pass membrane protein</topology>
    </subcellularLocation>
</comment>
<dbReference type="NCBIfam" id="TIGR04407">
    <property type="entry name" value="LptF_YjgP"/>
    <property type="match status" value="1"/>
</dbReference>
<feature type="transmembrane region" description="Helical" evidence="6">
    <location>
        <begin position="366"/>
        <end position="383"/>
    </location>
</feature>